<dbReference type="InterPro" id="IPR050286">
    <property type="entry name" value="G_neg_Bact_CarbUptk_Porin"/>
</dbReference>
<protein>
    <submittedName>
        <fullName evidence="11">Carbohydrate porin</fullName>
    </submittedName>
</protein>
<gene>
    <name evidence="11" type="ORF">EYF70_10560</name>
</gene>
<keyword evidence="8" id="KW-0472">Membrane</keyword>
<evidence type="ECO:0000256" key="9">
    <source>
        <dbReference type="ARBA" id="ARBA00023237"/>
    </source>
</evidence>
<organism evidence="11 12">
    <name type="scientific">Pseudoduganella albidiflava</name>
    <dbReference type="NCBI Taxonomy" id="321983"/>
    <lineage>
        <taxon>Bacteria</taxon>
        <taxon>Pseudomonadati</taxon>
        <taxon>Pseudomonadota</taxon>
        <taxon>Betaproteobacteria</taxon>
        <taxon>Burkholderiales</taxon>
        <taxon>Oxalobacteraceae</taxon>
        <taxon>Telluria group</taxon>
        <taxon>Pseudoduganella</taxon>
    </lineage>
</organism>
<evidence type="ECO:0000256" key="8">
    <source>
        <dbReference type="ARBA" id="ARBA00023136"/>
    </source>
</evidence>
<keyword evidence="12" id="KW-1185">Reference proteome</keyword>
<keyword evidence="3" id="KW-0813">Transport</keyword>
<evidence type="ECO:0000256" key="10">
    <source>
        <dbReference type="SAM" id="MobiDB-lite"/>
    </source>
</evidence>
<evidence type="ECO:0000256" key="7">
    <source>
        <dbReference type="ARBA" id="ARBA00023114"/>
    </source>
</evidence>
<dbReference type="PANTHER" id="PTHR38762:SF1">
    <property type="entry name" value="CRYPTIC OUTER MEMBRANE PORIN BGLH-RELATED"/>
    <property type="match status" value="1"/>
</dbReference>
<dbReference type="PANTHER" id="PTHR38762">
    <property type="entry name" value="CRYPTIC OUTER MEMBRANE PORIN BGLH-RELATED"/>
    <property type="match status" value="1"/>
</dbReference>
<feature type="region of interest" description="Disordered" evidence="10">
    <location>
        <begin position="1"/>
        <end position="51"/>
    </location>
</feature>
<proteinExistence type="inferred from homology"/>
<evidence type="ECO:0000313" key="12">
    <source>
        <dbReference type="Proteomes" id="UP000292307"/>
    </source>
</evidence>
<evidence type="ECO:0000256" key="1">
    <source>
        <dbReference type="ARBA" id="ARBA00004571"/>
    </source>
</evidence>
<reference evidence="11 12" key="1">
    <citation type="submission" date="2019-02" db="EMBL/GenBank/DDBJ databases">
        <title>Draft Genome Sequences of Six Type Strains of the Genus Massilia.</title>
        <authorList>
            <person name="Miess H."/>
            <person name="Frediansyhah A."/>
            <person name="Gross H."/>
        </authorList>
    </citation>
    <scope>NUCLEOTIDE SEQUENCE [LARGE SCALE GENOMIC DNA]</scope>
    <source>
        <strain evidence="11 12">DSM 17472</strain>
    </source>
</reference>
<dbReference type="Pfam" id="PF02264">
    <property type="entry name" value="LamB"/>
    <property type="match status" value="1"/>
</dbReference>
<evidence type="ECO:0000313" key="11">
    <source>
        <dbReference type="EMBL" id="QBI01230.1"/>
    </source>
</evidence>
<comment type="similarity">
    <text evidence="2">Belongs to the porin LamB (TC 1.B.3) family.</text>
</comment>
<accession>A0ABX5RRI0</accession>
<keyword evidence="9" id="KW-0998">Cell outer membrane</keyword>
<name>A0ABX5RRI0_9BURK</name>
<dbReference type="SUPFAM" id="SSF56935">
    <property type="entry name" value="Porins"/>
    <property type="match status" value="1"/>
</dbReference>
<evidence type="ECO:0000256" key="5">
    <source>
        <dbReference type="ARBA" id="ARBA00022692"/>
    </source>
</evidence>
<dbReference type="InterPro" id="IPR003192">
    <property type="entry name" value="Porin_LamB"/>
</dbReference>
<dbReference type="Gene3D" id="2.40.170.10">
    <property type="entry name" value="Porin, LamB type"/>
    <property type="match status" value="1"/>
</dbReference>
<keyword evidence="5" id="KW-0812">Transmembrane</keyword>
<evidence type="ECO:0000256" key="6">
    <source>
        <dbReference type="ARBA" id="ARBA00023065"/>
    </source>
</evidence>
<evidence type="ECO:0000256" key="4">
    <source>
        <dbReference type="ARBA" id="ARBA00022452"/>
    </source>
</evidence>
<evidence type="ECO:0000256" key="2">
    <source>
        <dbReference type="ARBA" id="ARBA00007055"/>
    </source>
</evidence>
<dbReference type="InterPro" id="IPR036998">
    <property type="entry name" value="Porin_LamB_sf"/>
</dbReference>
<keyword evidence="6" id="KW-0406">Ion transport</keyword>
<keyword evidence="4" id="KW-1134">Transmembrane beta strand</keyword>
<dbReference type="Proteomes" id="UP000292307">
    <property type="component" value="Chromosome"/>
</dbReference>
<dbReference type="EMBL" id="CP036401">
    <property type="protein sequence ID" value="QBI01230.1"/>
    <property type="molecule type" value="Genomic_DNA"/>
</dbReference>
<sequence>MRGPTPPPRRKPTRCSTNGSAPPGQRTFPACHPSRPVRRRNGSPIPSRPIEAAAAPCRGGRDALCLAFARRSGTRTSNQLKPSGDIMRMNRIALALLALAPVFPAAAVEVQPYLRAHAGVNSEHGGQTCFGLAGAESKYRLGNECGVYGELLLGQELQRGTDGSALKGYAMLNLANDAASSNARRPQGGWSIGLPQAYLALENLPALGGATLWAGRRYYKRESTHITDFMYWNPSGLGGGIENLPVGGLRFSYAFLHDDRETMPTMQAGDTASRHDFQLRGLEVNRGGSLEFGVTLIHGNGEGDRHGGSMLTVQHRQGGLPGGGENRLALQWGTGAGADNGATGDTSNGSDVHRLRIVEGWHAQVNGRLGAELVAVWQRDTAHDPAKAKTWASAGGRVSYGITDHVKLLADLGHDRVAPRNGETRRLTKFTGAIALSSGPGYFERPELRLFFTHARWNDAARAAAADGDPLAANGVFGKALSGYTVGVAFENCW</sequence>
<keyword evidence="7" id="KW-0626">Porin</keyword>
<evidence type="ECO:0000256" key="3">
    <source>
        <dbReference type="ARBA" id="ARBA00022448"/>
    </source>
</evidence>
<comment type="subcellular location">
    <subcellularLocation>
        <location evidence="1">Cell outer membrane</location>
        <topology evidence="1">Multi-pass membrane protein</topology>
    </subcellularLocation>
</comment>